<dbReference type="Proteomes" id="UP000518288">
    <property type="component" value="Unassembled WGS sequence"/>
</dbReference>
<sequence>MASTHTVQTGMTVEQAFAAIVRDSFAQLLHHAAGVRGGDAPESVHQMRVGLRRLRLALRLFGRWIAVPPNLLAELRWLRVRLGAARDADVLAGGTLAALAATCPPEDGLAALQEAAAVHAQGMRQLAASAVKSARCARLMRDLSAWLQAAPWQAVPDDALQRALRQPIGPRAARMLHRRHARLVEIGERLHPDQSEERHRLRIAAKKLRYATEFFQAVRPSGHTRRFLRRLAALLDVLGGLNDAVVADLLLRDLALREPALAGSTAFARGYLCAATAQDLPALVRHWRRFVAVGPP</sequence>
<dbReference type="PANTHER" id="PTHR39339:SF1">
    <property type="entry name" value="CHAD DOMAIN-CONTAINING PROTEIN"/>
    <property type="match status" value="1"/>
</dbReference>
<feature type="domain" description="CHAD" evidence="1">
    <location>
        <begin position="10"/>
        <end position="296"/>
    </location>
</feature>
<dbReference type="EMBL" id="JACCFH010000001">
    <property type="protein sequence ID" value="NYG34583.1"/>
    <property type="molecule type" value="Genomic_DNA"/>
</dbReference>
<accession>A0A7Y9R2Z6</accession>
<dbReference type="InterPro" id="IPR007899">
    <property type="entry name" value="CHAD_dom"/>
</dbReference>
<dbReference type="InterPro" id="IPR038186">
    <property type="entry name" value="CHAD_dom_sf"/>
</dbReference>
<name>A0A7Y9R2Z6_9BURK</name>
<dbReference type="SMART" id="SM00880">
    <property type="entry name" value="CHAD"/>
    <property type="match status" value="1"/>
</dbReference>
<keyword evidence="3" id="KW-1185">Reference proteome</keyword>
<organism evidence="2 3">
    <name type="scientific">Sphaerotilus montanus</name>
    <dbReference type="NCBI Taxonomy" id="522889"/>
    <lineage>
        <taxon>Bacteria</taxon>
        <taxon>Pseudomonadati</taxon>
        <taxon>Pseudomonadota</taxon>
        <taxon>Betaproteobacteria</taxon>
        <taxon>Burkholderiales</taxon>
        <taxon>Sphaerotilaceae</taxon>
        <taxon>Sphaerotilus</taxon>
    </lineage>
</organism>
<dbReference type="PANTHER" id="PTHR39339">
    <property type="entry name" value="SLR1444 PROTEIN"/>
    <property type="match status" value="1"/>
</dbReference>
<evidence type="ECO:0000313" key="2">
    <source>
        <dbReference type="EMBL" id="NYG34583.1"/>
    </source>
</evidence>
<evidence type="ECO:0000313" key="3">
    <source>
        <dbReference type="Proteomes" id="UP000518288"/>
    </source>
</evidence>
<dbReference type="RefSeq" id="WP_179635202.1">
    <property type="nucleotide sequence ID" value="NZ_JACCFH010000001.1"/>
</dbReference>
<evidence type="ECO:0000259" key="1">
    <source>
        <dbReference type="PROSITE" id="PS51708"/>
    </source>
</evidence>
<comment type="caution">
    <text evidence="2">The sequence shown here is derived from an EMBL/GenBank/DDBJ whole genome shotgun (WGS) entry which is preliminary data.</text>
</comment>
<dbReference type="Pfam" id="PF05235">
    <property type="entry name" value="CHAD"/>
    <property type="match status" value="1"/>
</dbReference>
<dbReference type="PROSITE" id="PS51708">
    <property type="entry name" value="CHAD"/>
    <property type="match status" value="1"/>
</dbReference>
<protein>
    <submittedName>
        <fullName evidence="2">CHAD domain-containing protein</fullName>
    </submittedName>
</protein>
<dbReference type="AlphaFoldDB" id="A0A7Y9R2Z6"/>
<reference evidence="2 3" key="1">
    <citation type="submission" date="2020-07" db="EMBL/GenBank/DDBJ databases">
        <title>Genomic Encyclopedia of Archaeal and Bacterial Type Strains, Phase II (KMG-II): from individual species to whole genera.</title>
        <authorList>
            <person name="Goeker M."/>
        </authorList>
    </citation>
    <scope>NUCLEOTIDE SEQUENCE [LARGE SCALE GENOMIC DNA]</scope>
    <source>
        <strain evidence="2 3">DSM 21226</strain>
    </source>
</reference>
<proteinExistence type="predicted"/>
<dbReference type="Gene3D" id="1.40.20.10">
    <property type="entry name" value="CHAD domain"/>
    <property type="match status" value="1"/>
</dbReference>
<gene>
    <name evidence="2" type="ORF">BDD16_003569</name>
</gene>